<name>A0A401ZC60_9CHLR</name>
<comment type="caution">
    <text evidence="3">The sequence shown here is derived from an EMBL/GenBank/DDBJ whole genome shotgun (WGS) entry which is preliminary data.</text>
</comment>
<dbReference type="InterPro" id="IPR002789">
    <property type="entry name" value="HerA_central"/>
</dbReference>
<protein>
    <recommendedName>
        <fullName evidence="2">Helicase HerA central domain-containing protein</fullName>
    </recommendedName>
</protein>
<dbReference type="AlphaFoldDB" id="A0A401ZC60"/>
<evidence type="ECO:0000256" key="1">
    <source>
        <dbReference type="SAM" id="MobiDB-lite"/>
    </source>
</evidence>
<keyword evidence="4" id="KW-1185">Reference proteome</keyword>
<dbReference type="EMBL" id="BIFQ01000001">
    <property type="protein sequence ID" value="GCE04470.1"/>
    <property type="molecule type" value="Genomic_DNA"/>
</dbReference>
<dbReference type="PANTHER" id="PTHR42957:SF1">
    <property type="entry name" value="HELICASE MJ1565-RELATED"/>
    <property type="match status" value="1"/>
</dbReference>
<gene>
    <name evidence="3" type="ORF">KDAU_17990</name>
</gene>
<organism evidence="3 4">
    <name type="scientific">Dictyobacter aurantiacus</name>
    <dbReference type="NCBI Taxonomy" id="1936993"/>
    <lineage>
        <taxon>Bacteria</taxon>
        <taxon>Bacillati</taxon>
        <taxon>Chloroflexota</taxon>
        <taxon>Ktedonobacteria</taxon>
        <taxon>Ktedonobacterales</taxon>
        <taxon>Dictyobacteraceae</taxon>
        <taxon>Dictyobacter</taxon>
    </lineage>
</organism>
<proteinExistence type="predicted"/>
<sequence length="580" mass="64310">MLEPSQTDSPTRPSYRRPVGITKGPGEETHEYTFVSRDDDQVLKNGEYVYYELPDPEVVVLNGGIGEVPVRRVLGRVIKRVPLQLYPDTFLGEPEISPAEVAAMVGYNSRTNELFELHVAIMGYYDPVTGSFINPWIPPQSGKRIYLADDAMLAEILSRKKDMDPGSATVGSLLTRAPNAVPIVLSVKDLVSTHLAIIASTGAGKSYLASVVIEELMKPQNKACVLIVDPHGEYGTLDQIANYAQFSAEGDGAGRGYRAQVQVYKPEQVKVRISTLNIGDMRQLLPEMTEKQQYLLSRALRKVHETKRSHPWGVADLKQAIKAVSRQKNDEDSEGADDSSTVHALTWRVEQRFEHSFTFDDTQHLDLPEIFRPGQCTVLQLNEIDERDQQVIVATLLRRLNQARMDTERGKVHSGESYLPYPVFVLLEEAHHFAPGGTEVVSTGILKQVLAEGRKFGIGVGLISQRPGKLDADVLSQCQTQCIMRIVNEIDQKSVAAAIEGVGRDLLGNLPALSKGQVIVAGAAVNTPVICRVRTRYTQHGGESKDAPDLWQQYFNKDTPESRRRSDAPLNGNRGFNMMR</sequence>
<feature type="domain" description="Helicase HerA central" evidence="2">
    <location>
        <begin position="170"/>
        <end position="400"/>
    </location>
</feature>
<reference evidence="4" key="1">
    <citation type="submission" date="2018-12" db="EMBL/GenBank/DDBJ databases">
        <title>Tengunoibacter tsumagoiensis gen. nov., sp. nov., Dictyobacter kobayashii sp. nov., D. alpinus sp. nov., and D. joshuensis sp. nov. and description of Dictyobacteraceae fam. nov. within the order Ktedonobacterales isolated from Tengu-no-mugimeshi.</title>
        <authorList>
            <person name="Wang C.M."/>
            <person name="Zheng Y."/>
            <person name="Sakai Y."/>
            <person name="Toyoda A."/>
            <person name="Minakuchi Y."/>
            <person name="Abe K."/>
            <person name="Yokota A."/>
            <person name="Yabe S."/>
        </authorList>
    </citation>
    <scope>NUCLEOTIDE SEQUENCE [LARGE SCALE GENOMIC DNA]</scope>
    <source>
        <strain evidence="4">S-27</strain>
    </source>
</reference>
<feature type="region of interest" description="Disordered" evidence="1">
    <location>
        <begin position="556"/>
        <end position="580"/>
    </location>
</feature>
<evidence type="ECO:0000259" key="2">
    <source>
        <dbReference type="Pfam" id="PF01935"/>
    </source>
</evidence>
<dbReference type="InterPro" id="IPR027417">
    <property type="entry name" value="P-loop_NTPase"/>
</dbReference>
<accession>A0A401ZC60</accession>
<feature type="compositionally biased region" description="Polar residues" evidence="1">
    <location>
        <begin position="1"/>
        <end position="12"/>
    </location>
</feature>
<dbReference type="OrthoDB" id="9806951at2"/>
<dbReference type="Proteomes" id="UP000287224">
    <property type="component" value="Unassembled WGS sequence"/>
</dbReference>
<evidence type="ECO:0000313" key="4">
    <source>
        <dbReference type="Proteomes" id="UP000287224"/>
    </source>
</evidence>
<dbReference type="Pfam" id="PF01935">
    <property type="entry name" value="DUF87"/>
    <property type="match status" value="1"/>
</dbReference>
<feature type="region of interest" description="Disordered" evidence="1">
    <location>
        <begin position="1"/>
        <end position="27"/>
    </location>
</feature>
<dbReference type="PANTHER" id="PTHR42957">
    <property type="entry name" value="HELICASE MJ1565-RELATED"/>
    <property type="match status" value="1"/>
</dbReference>
<feature type="compositionally biased region" description="Basic and acidic residues" evidence="1">
    <location>
        <begin position="558"/>
        <end position="567"/>
    </location>
</feature>
<evidence type="ECO:0000313" key="3">
    <source>
        <dbReference type="EMBL" id="GCE04470.1"/>
    </source>
</evidence>
<dbReference type="RefSeq" id="WP_126595623.1">
    <property type="nucleotide sequence ID" value="NZ_BIFQ01000001.1"/>
</dbReference>
<dbReference type="SUPFAM" id="SSF52540">
    <property type="entry name" value="P-loop containing nucleoside triphosphate hydrolases"/>
    <property type="match status" value="1"/>
</dbReference>
<dbReference type="InterPro" id="IPR008571">
    <property type="entry name" value="HerA-like"/>
</dbReference>
<dbReference type="Gene3D" id="3.40.50.300">
    <property type="entry name" value="P-loop containing nucleotide triphosphate hydrolases"/>
    <property type="match status" value="2"/>
</dbReference>